<dbReference type="EMBL" id="VNJK01000001">
    <property type="protein sequence ID" value="TVX94716.1"/>
    <property type="molecule type" value="Genomic_DNA"/>
</dbReference>
<dbReference type="AlphaFoldDB" id="A0A559J4H6"/>
<comment type="caution">
    <text evidence="1">The sequence shown here is derived from an EMBL/GenBank/DDBJ whole genome shotgun (WGS) entry which is preliminary data.</text>
</comment>
<gene>
    <name evidence="1" type="ORF">FPZ44_12470</name>
</gene>
<proteinExistence type="predicted"/>
<sequence length="238" mass="27397">MNVSVSSGSDFLSKAYFEELEALYKQIKMKNDRWYVFDGSSQIAATAVITRMISDLENDPDALINHESFNQYFIVFDKNIRKLDSITEQFHYFRNVLNSYGGAPKKLDEMIALAAEGKWKLFSSKYHMYNYKGMDGALNVKFISKDGRFEAVYNTGTGTLVSDPVNMGTYNYAPGSINPIKYLMHNRYDKIPWKKWGNTKEVSYQDINTFQSGHGSLRAKSNFKKVEEEIQLKKDTEL</sequence>
<dbReference type="Proteomes" id="UP000318102">
    <property type="component" value="Unassembled WGS sequence"/>
</dbReference>
<dbReference type="OrthoDB" id="2591169at2"/>
<reference evidence="1 2" key="1">
    <citation type="submission" date="2019-07" db="EMBL/GenBank/DDBJ databases">
        <authorList>
            <person name="Kim J."/>
        </authorList>
    </citation>
    <scope>NUCLEOTIDE SEQUENCE [LARGE SCALE GENOMIC DNA]</scope>
    <source>
        <strain evidence="1 2">N4</strain>
    </source>
</reference>
<evidence type="ECO:0000313" key="1">
    <source>
        <dbReference type="EMBL" id="TVX94716.1"/>
    </source>
</evidence>
<name>A0A559J4H6_9BACL</name>
<organism evidence="1 2">
    <name type="scientific">Paenibacillus agilis</name>
    <dbReference type="NCBI Taxonomy" id="3020863"/>
    <lineage>
        <taxon>Bacteria</taxon>
        <taxon>Bacillati</taxon>
        <taxon>Bacillota</taxon>
        <taxon>Bacilli</taxon>
        <taxon>Bacillales</taxon>
        <taxon>Paenibacillaceae</taxon>
        <taxon>Paenibacillus</taxon>
    </lineage>
</organism>
<protein>
    <submittedName>
        <fullName evidence="1">Uncharacterized protein</fullName>
    </submittedName>
</protein>
<evidence type="ECO:0000313" key="2">
    <source>
        <dbReference type="Proteomes" id="UP000318102"/>
    </source>
</evidence>
<keyword evidence="2" id="KW-1185">Reference proteome</keyword>
<accession>A0A559J4H6</accession>